<dbReference type="InterPro" id="IPR029016">
    <property type="entry name" value="GAF-like_dom_sf"/>
</dbReference>
<dbReference type="PANTHER" id="PTHR21021">
    <property type="entry name" value="GAF/PUTATIVE CYTOSKELETAL PROTEIN"/>
    <property type="match status" value="1"/>
</dbReference>
<dbReference type="PANTHER" id="PTHR21021:SF15">
    <property type="entry name" value="FREE METHIONINE-R-SULFOXIDE REDUCTASE"/>
    <property type="match status" value="1"/>
</dbReference>
<evidence type="ECO:0000313" key="4">
    <source>
        <dbReference type="Proteomes" id="UP000198374"/>
    </source>
</evidence>
<dbReference type="OrthoDB" id="9796252at2"/>
<dbReference type="GO" id="GO:0033745">
    <property type="term" value="F:L-methionine-(R)-S-oxide reductase activity"/>
    <property type="evidence" value="ECO:0007669"/>
    <property type="project" value="TreeGrafter"/>
</dbReference>
<feature type="domain" description="GAF" evidence="2">
    <location>
        <begin position="24"/>
        <end position="157"/>
    </location>
</feature>
<sequence>MTETKTTVSMMNQQLDALLYNETNLIANLSNASALLKQSMTDVNWAGFYLYQPKEDELVLGPFQGNVACMHIKNGAGVCGTAFKTQESQLVEDVHQFPGHIACDSASNSEVVVPLTKNGVKIGVMDLDSPKIGRFTEDDRAELQQFALILLKHIDIQ</sequence>
<dbReference type="GO" id="GO:0005829">
    <property type="term" value="C:cytosol"/>
    <property type="evidence" value="ECO:0007669"/>
    <property type="project" value="TreeGrafter"/>
</dbReference>
<evidence type="ECO:0000259" key="2">
    <source>
        <dbReference type="SMART" id="SM00065"/>
    </source>
</evidence>
<dbReference type="Pfam" id="PF13185">
    <property type="entry name" value="GAF_2"/>
    <property type="match status" value="1"/>
</dbReference>
<dbReference type="PROSITE" id="PS01320">
    <property type="entry name" value="UPF0067"/>
    <property type="match status" value="1"/>
</dbReference>
<dbReference type="EMBL" id="BCMF01000012">
    <property type="protein sequence ID" value="GAX00166.1"/>
    <property type="molecule type" value="Genomic_DNA"/>
</dbReference>
<gene>
    <name evidence="3" type="ORF">IWT30_02146</name>
</gene>
<dbReference type="Proteomes" id="UP000198374">
    <property type="component" value="Unassembled WGS sequence"/>
</dbReference>
<organism evidence="3 4">
    <name type="scientific">Secundilactobacillus mixtipabuli</name>
    <dbReference type="NCBI Taxonomy" id="1435342"/>
    <lineage>
        <taxon>Bacteria</taxon>
        <taxon>Bacillati</taxon>
        <taxon>Bacillota</taxon>
        <taxon>Bacilli</taxon>
        <taxon>Lactobacillales</taxon>
        <taxon>Lactobacillaceae</taxon>
        <taxon>Secundilactobacillus</taxon>
    </lineage>
</organism>
<dbReference type="SUPFAM" id="SSF55781">
    <property type="entry name" value="GAF domain-like"/>
    <property type="match status" value="1"/>
</dbReference>
<dbReference type="AlphaFoldDB" id="A0A1Z5IER7"/>
<dbReference type="SMART" id="SM00065">
    <property type="entry name" value="GAF"/>
    <property type="match status" value="1"/>
</dbReference>
<dbReference type="InterPro" id="IPR003018">
    <property type="entry name" value="GAF"/>
</dbReference>
<reference evidence="3 4" key="1">
    <citation type="submission" date="2015-11" db="EMBL/GenBank/DDBJ databases">
        <title>Draft genome sequences of new species of the genus Lactobacillus isolated from orchardgrass silage.</title>
        <authorList>
            <person name="Tohno M."/>
            <person name="Tanizawa Y."/>
            <person name="Arita M."/>
        </authorList>
    </citation>
    <scope>NUCLEOTIDE SEQUENCE [LARGE SCALE GENOMIC DNA]</scope>
    <source>
        <strain evidence="3 4">IWT30</strain>
    </source>
</reference>
<dbReference type="RefSeq" id="WP_089109946.1">
    <property type="nucleotide sequence ID" value="NZ_BCMF01000012.1"/>
</dbReference>
<dbReference type="Gene3D" id="3.30.450.40">
    <property type="match status" value="1"/>
</dbReference>
<comment type="caution">
    <text evidence="3">The sequence shown here is derived from an EMBL/GenBank/DDBJ whole genome shotgun (WGS) entry which is preliminary data.</text>
</comment>
<proteinExistence type="inferred from homology"/>
<comment type="similarity">
    <text evidence="1">Belongs to the free Met sulfoxide reductase family.</text>
</comment>
<dbReference type="InterPro" id="IPR000614">
    <property type="entry name" value="FRMsr_CS"/>
</dbReference>
<keyword evidence="4" id="KW-1185">Reference proteome</keyword>
<evidence type="ECO:0000256" key="1">
    <source>
        <dbReference type="ARBA" id="ARBA00038454"/>
    </source>
</evidence>
<dbReference type="InterPro" id="IPR051330">
    <property type="entry name" value="Phosphatase_reg/MetRdx"/>
</dbReference>
<dbReference type="FunFam" id="3.30.450.40:FF:000008">
    <property type="entry name" value="GAF domain-containing proteins"/>
    <property type="match status" value="1"/>
</dbReference>
<evidence type="ECO:0000313" key="3">
    <source>
        <dbReference type="EMBL" id="GAX00166.1"/>
    </source>
</evidence>
<name>A0A1Z5IER7_9LACO</name>
<protein>
    <submittedName>
        <fullName evidence="3">GAF domain-containing protein</fullName>
    </submittedName>
</protein>
<accession>A0A1Z5IER7</accession>